<dbReference type="Gene3D" id="3.40.50.150">
    <property type="entry name" value="Vaccinia Virus protein VP39"/>
    <property type="match status" value="1"/>
</dbReference>
<dbReference type="RefSeq" id="WP_225250485.1">
    <property type="nucleotide sequence ID" value="NZ_JAIWIU010000058.1"/>
</dbReference>
<organism evidence="4 5">
    <name type="scientific">Vibrio tritonius</name>
    <dbReference type="NCBI Taxonomy" id="1435069"/>
    <lineage>
        <taxon>Bacteria</taxon>
        <taxon>Pseudomonadati</taxon>
        <taxon>Pseudomonadota</taxon>
        <taxon>Gammaproteobacteria</taxon>
        <taxon>Vibrionales</taxon>
        <taxon>Vibrionaceae</taxon>
        <taxon>Vibrio</taxon>
    </lineage>
</organism>
<evidence type="ECO:0000259" key="3">
    <source>
        <dbReference type="Pfam" id="PF13649"/>
    </source>
</evidence>
<dbReference type="SUPFAM" id="SSF53335">
    <property type="entry name" value="S-adenosyl-L-methionine-dependent methyltransferases"/>
    <property type="match status" value="1"/>
</dbReference>
<sequence length="183" mass="20314">MGISFAEPEKLTLIFDADNREDWQRTSHILQCLNLNKNTTVADVGAGTGYFSNLFSGLAKTVHAIDCEPNMVSYMQKRFSDAALSNVLVTQSTPTNPSIPHGVDLVFVANTYRFIADRPTFLHHLHAQVSCQARLVFVDYKGNNARVSPQMARDEVEQAGFSVSSMDTTGCPDHYVMTFCKTE</sequence>
<dbReference type="Proteomes" id="UP001199044">
    <property type="component" value="Unassembled WGS sequence"/>
</dbReference>
<dbReference type="EMBL" id="JAIWIU010000058">
    <property type="protein sequence ID" value="MCA2016450.1"/>
    <property type="molecule type" value="Genomic_DNA"/>
</dbReference>
<dbReference type="InterPro" id="IPR041698">
    <property type="entry name" value="Methyltransf_25"/>
</dbReference>
<dbReference type="PANTHER" id="PTHR43861:SF1">
    <property type="entry name" value="TRANS-ACONITATE 2-METHYLTRANSFERASE"/>
    <property type="match status" value="1"/>
</dbReference>
<dbReference type="Pfam" id="PF13649">
    <property type="entry name" value="Methyltransf_25"/>
    <property type="match status" value="1"/>
</dbReference>
<name>A0ABS7YLA5_9VIBR</name>
<keyword evidence="2" id="KW-0808">Transferase</keyword>
<keyword evidence="1 4" id="KW-0489">Methyltransferase</keyword>
<evidence type="ECO:0000256" key="1">
    <source>
        <dbReference type="ARBA" id="ARBA00022603"/>
    </source>
</evidence>
<accession>A0ABS7YLA5</accession>
<keyword evidence="5" id="KW-1185">Reference proteome</keyword>
<dbReference type="PANTHER" id="PTHR43861">
    <property type="entry name" value="TRANS-ACONITATE 2-METHYLTRANSFERASE-RELATED"/>
    <property type="match status" value="1"/>
</dbReference>
<feature type="domain" description="Methyltransferase" evidence="3">
    <location>
        <begin position="41"/>
        <end position="126"/>
    </location>
</feature>
<comment type="caution">
    <text evidence="4">The sequence shown here is derived from an EMBL/GenBank/DDBJ whole genome shotgun (WGS) entry which is preliminary data.</text>
</comment>
<evidence type="ECO:0000313" key="4">
    <source>
        <dbReference type="EMBL" id="MCA2016450.1"/>
    </source>
</evidence>
<evidence type="ECO:0000256" key="2">
    <source>
        <dbReference type="ARBA" id="ARBA00022679"/>
    </source>
</evidence>
<dbReference type="GO" id="GO:0008168">
    <property type="term" value="F:methyltransferase activity"/>
    <property type="evidence" value="ECO:0007669"/>
    <property type="project" value="UniProtKB-KW"/>
</dbReference>
<evidence type="ECO:0000313" key="5">
    <source>
        <dbReference type="Proteomes" id="UP001199044"/>
    </source>
</evidence>
<dbReference type="InterPro" id="IPR029063">
    <property type="entry name" value="SAM-dependent_MTases_sf"/>
</dbReference>
<dbReference type="GO" id="GO:0032259">
    <property type="term" value="P:methylation"/>
    <property type="evidence" value="ECO:0007669"/>
    <property type="project" value="UniProtKB-KW"/>
</dbReference>
<protein>
    <submittedName>
        <fullName evidence="4">Class I SAM-dependent methyltransferase</fullName>
    </submittedName>
</protein>
<gene>
    <name evidence="4" type="ORF">LDJ79_10030</name>
</gene>
<dbReference type="CDD" id="cd02440">
    <property type="entry name" value="AdoMet_MTases"/>
    <property type="match status" value="1"/>
</dbReference>
<reference evidence="5" key="1">
    <citation type="submission" date="2023-07" db="EMBL/GenBank/DDBJ databases">
        <title>Molecular identification of indigenous halophilic bacteria isolated from red sea cost, biodegradation of synthetic dyes and assessment of degraded metabolite toxicity.</title>
        <authorList>
            <person name="Chaieb K."/>
            <person name="Altayb H.N."/>
        </authorList>
    </citation>
    <scope>NUCLEOTIDE SEQUENCE [LARGE SCALE GENOMIC DNA]</scope>
    <source>
        <strain evidence="5">K20</strain>
    </source>
</reference>
<proteinExistence type="predicted"/>